<dbReference type="VEuPathDB" id="TriTrypDB:TcCL_NonESM00943"/>
<dbReference type="InterPro" id="IPR011989">
    <property type="entry name" value="ARM-like"/>
</dbReference>
<dbReference type="VEuPathDB" id="TriTrypDB:TcCL_NonESM00944"/>
<reference evidence="9 10" key="1">
    <citation type="journal article" date="2018" name="Microb. Genom.">
        <title>Expanding an expanded genome: long-read sequencing of Trypanosoma cruzi.</title>
        <authorList>
            <person name="Berna L."/>
            <person name="Rodriguez M."/>
            <person name="Chiribao M.L."/>
            <person name="Parodi-Talice A."/>
            <person name="Pita S."/>
            <person name="Rijo G."/>
            <person name="Alvarez-Valin F."/>
            <person name="Robello C."/>
        </authorList>
    </citation>
    <scope>NUCLEOTIDE SEQUENCE [LARGE SCALE GENOMIC DNA]</scope>
    <source>
        <strain evidence="9 10">TCC</strain>
    </source>
</reference>
<dbReference type="VEuPathDB" id="TriTrypDB:TCDM_04428"/>
<dbReference type="EC" id="2.3.2.26" evidence="3"/>
<dbReference type="PROSITE" id="PS50237">
    <property type="entry name" value="HECT"/>
    <property type="match status" value="1"/>
</dbReference>
<dbReference type="Proteomes" id="UP000246078">
    <property type="component" value="Unassembled WGS sequence"/>
</dbReference>
<dbReference type="VEuPathDB" id="TriTrypDB:TCSYLVIO_004195"/>
<dbReference type="VEuPathDB" id="TriTrypDB:Tc_MARK_2942"/>
<dbReference type="SUPFAM" id="SSF56204">
    <property type="entry name" value="Hect, E3 ligase catalytic domain"/>
    <property type="match status" value="1"/>
</dbReference>
<dbReference type="VEuPathDB" id="TriTrypDB:ECC02_003764"/>
<dbReference type="GO" id="GO:0000209">
    <property type="term" value="P:protein polyubiquitination"/>
    <property type="evidence" value="ECO:0007669"/>
    <property type="project" value="TreeGrafter"/>
</dbReference>
<dbReference type="SUPFAM" id="SSF48371">
    <property type="entry name" value="ARM repeat"/>
    <property type="match status" value="1"/>
</dbReference>
<feature type="compositionally biased region" description="Acidic residues" evidence="7">
    <location>
        <begin position="408"/>
        <end position="424"/>
    </location>
</feature>
<proteinExistence type="inferred from homology"/>
<evidence type="ECO:0000313" key="10">
    <source>
        <dbReference type="Proteomes" id="UP000246078"/>
    </source>
</evidence>
<dbReference type="VEuPathDB" id="TriTrypDB:BCY84_18404"/>
<evidence type="ECO:0000313" key="9">
    <source>
        <dbReference type="EMBL" id="PWV11974.1"/>
    </source>
</evidence>
<dbReference type="InterPro" id="IPR035983">
    <property type="entry name" value="Hect_E3_ubiquitin_ligase"/>
</dbReference>
<dbReference type="Pfam" id="PF25579">
    <property type="entry name" value="TPR_TRIP12_N"/>
    <property type="match status" value="1"/>
</dbReference>
<dbReference type="SMART" id="SM00119">
    <property type="entry name" value="HECTc"/>
    <property type="match status" value="1"/>
</dbReference>
<evidence type="ECO:0000256" key="2">
    <source>
        <dbReference type="ARBA" id="ARBA00006331"/>
    </source>
</evidence>
<evidence type="ECO:0000256" key="7">
    <source>
        <dbReference type="SAM" id="MobiDB-lite"/>
    </source>
</evidence>
<feature type="compositionally biased region" description="Low complexity" evidence="7">
    <location>
        <begin position="999"/>
        <end position="1022"/>
    </location>
</feature>
<dbReference type="VEuPathDB" id="TriTrypDB:C3747_55g133"/>
<dbReference type="EMBL" id="PRFC01000055">
    <property type="protein sequence ID" value="PWV11974.1"/>
    <property type="molecule type" value="Genomic_DNA"/>
</dbReference>
<feature type="compositionally biased region" description="Gly residues" evidence="7">
    <location>
        <begin position="1023"/>
        <end position="1032"/>
    </location>
</feature>
<evidence type="ECO:0000256" key="6">
    <source>
        <dbReference type="PROSITE-ProRule" id="PRU00104"/>
    </source>
</evidence>
<feature type="region of interest" description="Disordered" evidence="7">
    <location>
        <begin position="985"/>
        <end position="1034"/>
    </location>
</feature>
<dbReference type="PANTHER" id="PTHR45670:SF14">
    <property type="entry name" value="E3 UBIQUITIN-PROTEIN LIGASE TRIP12"/>
    <property type="match status" value="1"/>
</dbReference>
<gene>
    <name evidence="9" type="ORF">C3747_55g133</name>
</gene>
<dbReference type="Gene3D" id="3.30.2410.10">
    <property type="entry name" value="Hect, E3 ligase catalytic domain"/>
    <property type="match status" value="1"/>
</dbReference>
<organism evidence="9 10">
    <name type="scientific">Trypanosoma cruzi</name>
    <dbReference type="NCBI Taxonomy" id="5693"/>
    <lineage>
        <taxon>Eukaryota</taxon>
        <taxon>Discoba</taxon>
        <taxon>Euglenozoa</taxon>
        <taxon>Kinetoplastea</taxon>
        <taxon>Metakinetoplastina</taxon>
        <taxon>Trypanosomatida</taxon>
        <taxon>Trypanosomatidae</taxon>
        <taxon>Trypanosoma</taxon>
        <taxon>Schizotrypanum</taxon>
    </lineage>
</organism>
<dbReference type="VEuPathDB" id="TriTrypDB:TCDM_04427"/>
<name>A0A2V2WZP8_TRYCR</name>
<sequence length="1632" mass="181668">MENFFTRIVVDAESSVVQRKMMKEIAAARDNINSDDEGRQTVGLLDLCNLLNMATAATIASIRPSVFVPPVLACLKKEHNVDLMLLAARALTYMVDAISSAVYVLGSEGGMEAVLRHLLEVKDIELSEQCLTCVEKITQSSHGALMGLQKGGVKSLLAFVDFFSSSSQRKAWSSVAAMCRRVDVTTFDRVEDSLNDIRSRTNHDDGKIGDKAIACLYRIINGVRTNPELVALAYGDVSPSLLCVLTRSDVSENIFTMTLSLIGSAISYSTEVTRKVIESGLMECMLALIAHSSRHQLPLLQQQQQQQLQQTSRSFWESPILGAQNPPGSSFSQDVSLLPNSTTTQTTTAFRERRLTMEQTKTLCIALAGLLPRITEGYLAYGNILTELLAERAQGMAHRRGFFPLEASYEEDEEEEEEEEEEGETSNSDEIRLRIFDEGIPLEKNTKFSRCGLTHMCDSCGKLCRPGDWFRCNKCADFDFCGECLLMNWEEHTGNSAQHTFCDMLEVFPGLKRSPTPAKARKTLDDALNTERKELYKSHPQLLDTILGGLTKMVALFNESETHIVRNHSLAFIDRAVCLASPQQLAGSGLVEASVCELILSAIADPSLVLNVQVMLLCRTLLEKLPNVYKNAFVREGVTSALIKAQQQNQTTTRRSTEHSEEKRPLIERLVTISDWRELVVEEAKSMLSMFPSVSEETHVMRLAEFVSLMEEGQFQEAFDILRTALLNDITTFELASSNVLRSLRETLTRVNDIKVVVTLVKTLAKEAPNPPCALTRFVRHLQTILSQLDQFRPPSFGEVSSIHVHIPVHLVPHASEQQKTKPFFLARGGGVLRRPPAAAPSKESGAPPRSTRIPATRRSSGTSIASTLAPSTSNSTKGPFEGRDIMVSVEPLTSMDALMSFVASNVLSGGMEHSDSRRRIEDEDQVEEVLPELGREGRDETSVTGKKLMQEKAQQTVYLRYESHVLPSSMTILQVIQQFHSNSLSGTSLSGRKKKKSGQGSSTANATTTTNTNASNTTTAGGSNGSSGGGRSRQINSMVEELRRGTGEAITLHYSTVPFGPEYTTELSRSTVSCIAPTDPIRIRLPSKDIRPAAVVEVMCALHQDYPFSSCFLTAAQKDVLTLLGTIYKTLQYWSELLLYLGYCGEDEMDGGVWSPSTSLGEFIHHRLNNKAMRHSSNLLLAGQHLTTWAVNLAMDCNFLFTSTTRKFLFEISFCGTARSLVQMQENMEKYGMRDLLNIDHQFIRSYRLHRVKKRVWRHHALMCAMEIMGKKQVNDSVLLEFEYYNENGSGSGPTMEFFSLVSDELREMKLQLWRRTDETPDEKYYHPQKGVYPRPLPPDSPEIDRVEPYFSLLGRFLARALLDKRIVSIPLSPVMLKMLRGDECGIYDLIDVSDSLGSFIVALSIATHHGATTIQLPGSSTSCSVEELSLDFTLPGDDAIELVKDGANKLVTFKNLFDYCDAVTGFMLRTGVERVIQAFRSGFHEYIPLCALRLLSVSELHEALHGHADLVTVEDLEANCQADHGYTMTCSHVRQLFEIIASFNEEEQRQFFLFLTGSVHLPVGGLASLRPKFTIVRKTSSEPKVREQDQLPSAMTCQNYLKLPAYDSKEQMERKLRQAIDEGCGAFLLT</sequence>
<dbReference type="VEuPathDB" id="TriTrypDB:TcCLB.504147.190"/>
<dbReference type="VEuPathDB" id="TriTrypDB:C4B63_17g98"/>
<dbReference type="InterPro" id="IPR000569">
    <property type="entry name" value="HECT_dom"/>
</dbReference>
<feature type="region of interest" description="Disordered" evidence="7">
    <location>
        <begin position="405"/>
        <end position="430"/>
    </location>
</feature>
<evidence type="ECO:0000256" key="1">
    <source>
        <dbReference type="ARBA" id="ARBA00000885"/>
    </source>
</evidence>
<dbReference type="VEuPathDB" id="TriTrypDB:TcCLB.511725.160"/>
<evidence type="ECO:0000256" key="4">
    <source>
        <dbReference type="ARBA" id="ARBA00022679"/>
    </source>
</evidence>
<dbReference type="InterPro" id="IPR016024">
    <property type="entry name" value="ARM-type_fold"/>
</dbReference>
<dbReference type="SUPFAM" id="SSF57850">
    <property type="entry name" value="RING/U-box"/>
    <property type="match status" value="1"/>
</dbReference>
<keyword evidence="4" id="KW-0808">Transferase</keyword>
<dbReference type="Gene3D" id="3.90.1750.10">
    <property type="entry name" value="Hect, E3 ligase catalytic domains"/>
    <property type="match status" value="1"/>
</dbReference>
<dbReference type="InterPro" id="IPR057948">
    <property type="entry name" value="TPR_TRIP12_N"/>
</dbReference>
<feature type="domain" description="HECT" evidence="8">
    <location>
        <begin position="1272"/>
        <end position="1632"/>
    </location>
</feature>
<dbReference type="GO" id="GO:0043161">
    <property type="term" value="P:proteasome-mediated ubiquitin-dependent protein catabolic process"/>
    <property type="evidence" value="ECO:0007669"/>
    <property type="project" value="TreeGrafter"/>
</dbReference>
<dbReference type="GO" id="GO:0061630">
    <property type="term" value="F:ubiquitin protein ligase activity"/>
    <property type="evidence" value="ECO:0007669"/>
    <property type="project" value="UniProtKB-EC"/>
</dbReference>
<feature type="region of interest" description="Disordered" evidence="7">
    <location>
        <begin position="835"/>
        <end position="882"/>
    </location>
</feature>
<comment type="catalytic activity">
    <reaction evidence="1">
        <text>S-ubiquitinyl-[E2 ubiquitin-conjugating enzyme]-L-cysteine + [acceptor protein]-L-lysine = [E2 ubiquitin-conjugating enzyme]-L-cysteine + N(6)-ubiquitinyl-[acceptor protein]-L-lysine.</text>
        <dbReference type="EC" id="2.3.2.26"/>
    </reaction>
</comment>
<dbReference type="VEuPathDB" id="TriTrypDB:TcYC6_0053230"/>
<dbReference type="Gene3D" id="1.25.10.10">
    <property type="entry name" value="Leucine-rich Repeat Variant"/>
    <property type="match status" value="1"/>
</dbReference>
<dbReference type="Pfam" id="PF00632">
    <property type="entry name" value="HECT"/>
    <property type="match status" value="1"/>
</dbReference>
<evidence type="ECO:0000256" key="5">
    <source>
        <dbReference type="ARBA" id="ARBA00022786"/>
    </source>
</evidence>
<feature type="compositionally biased region" description="Polar residues" evidence="7">
    <location>
        <begin position="858"/>
        <end position="878"/>
    </location>
</feature>
<dbReference type="VEuPathDB" id="TriTrypDB:TcBrA4_0104310"/>
<evidence type="ECO:0000259" key="8">
    <source>
        <dbReference type="PROSITE" id="PS50237"/>
    </source>
</evidence>
<dbReference type="VEuPathDB" id="TriTrypDB:TcG_00264"/>
<accession>A0A2V2WZP8</accession>
<comment type="similarity">
    <text evidence="2">Belongs to the UPL family. K-HECT subfamily.</text>
</comment>
<evidence type="ECO:0000256" key="3">
    <source>
        <dbReference type="ARBA" id="ARBA00012485"/>
    </source>
</evidence>
<comment type="caution">
    <text evidence="9">The sequence shown here is derived from an EMBL/GenBank/DDBJ whole genome shotgun (WGS) entry which is preliminary data.</text>
</comment>
<feature type="active site" description="Glycyl thioester intermediate" evidence="6">
    <location>
        <position position="1599"/>
    </location>
</feature>
<dbReference type="PANTHER" id="PTHR45670">
    <property type="entry name" value="E3 UBIQUITIN-PROTEIN LIGASE TRIP12"/>
    <property type="match status" value="1"/>
</dbReference>
<keyword evidence="5 6" id="KW-0833">Ubl conjugation pathway</keyword>
<dbReference type="InterPro" id="IPR045322">
    <property type="entry name" value="HECTD1/TRIP12-like"/>
</dbReference>
<protein>
    <recommendedName>
        <fullName evidence="3">HECT-type E3 ubiquitin transferase</fullName>
        <ecNumber evidence="3">2.3.2.26</ecNumber>
    </recommendedName>
</protein>